<evidence type="ECO:0000259" key="4">
    <source>
        <dbReference type="PROSITE" id="PS51192"/>
    </source>
</evidence>
<dbReference type="InterPro" id="IPR001650">
    <property type="entry name" value="Helicase_C-like"/>
</dbReference>
<dbReference type="PANTHER" id="PTHR10799">
    <property type="entry name" value="SNF2/RAD54 HELICASE FAMILY"/>
    <property type="match status" value="1"/>
</dbReference>
<feature type="domain" description="SWIM-type" evidence="3">
    <location>
        <begin position="84"/>
        <end position="120"/>
    </location>
</feature>
<dbReference type="EMBL" id="VENO01000002">
    <property type="protein sequence ID" value="TNV68976.1"/>
    <property type="molecule type" value="Genomic_DNA"/>
</dbReference>
<dbReference type="InterPro" id="IPR000330">
    <property type="entry name" value="SNF2_N"/>
</dbReference>
<dbReference type="Pfam" id="PF00176">
    <property type="entry name" value="SNF2-rel_dom"/>
    <property type="match status" value="1"/>
</dbReference>
<dbReference type="SUPFAM" id="SSF52540">
    <property type="entry name" value="P-loop containing nucleoside triphosphate hydrolases"/>
    <property type="match status" value="2"/>
</dbReference>
<evidence type="ECO:0000259" key="3">
    <source>
        <dbReference type="PROSITE" id="PS50966"/>
    </source>
</evidence>
<dbReference type="GO" id="GO:0016787">
    <property type="term" value="F:hydrolase activity"/>
    <property type="evidence" value="ECO:0007669"/>
    <property type="project" value="UniProtKB-KW"/>
</dbReference>
<dbReference type="PROSITE" id="PS50966">
    <property type="entry name" value="ZF_SWIM"/>
    <property type="match status" value="1"/>
</dbReference>
<evidence type="ECO:0000256" key="1">
    <source>
        <dbReference type="ARBA" id="ARBA00022801"/>
    </source>
</evidence>
<dbReference type="Pfam" id="PF08455">
    <property type="entry name" value="SNF2_assoc"/>
    <property type="match status" value="1"/>
</dbReference>
<name>A0A5C5E8W1_9LACT</name>
<keyword evidence="6" id="KW-0067">ATP-binding</keyword>
<accession>A0A5C5E8W1</accession>
<dbReference type="CDD" id="cd18793">
    <property type="entry name" value="SF2_C_SNF"/>
    <property type="match status" value="1"/>
</dbReference>
<organism evidence="6 7">
    <name type="scientific">Trichococcus shcherbakoviae subsp. psychrophilus</name>
    <dbReference type="NCBI Taxonomy" id="2585775"/>
    <lineage>
        <taxon>Bacteria</taxon>
        <taxon>Bacillati</taxon>
        <taxon>Bacillota</taxon>
        <taxon>Bacilli</taxon>
        <taxon>Lactobacillales</taxon>
        <taxon>Carnobacteriaceae</taxon>
        <taxon>Trichococcus</taxon>
    </lineage>
</organism>
<keyword evidence="2" id="KW-0479">Metal-binding</keyword>
<dbReference type="GO" id="GO:0008270">
    <property type="term" value="F:zinc ion binding"/>
    <property type="evidence" value="ECO:0007669"/>
    <property type="project" value="UniProtKB-KW"/>
</dbReference>
<reference evidence="6 7" key="1">
    <citation type="submission" date="2019-06" db="EMBL/GenBank/DDBJ databases">
        <title>Description Trichococcus psychrophilus sp. nov., isolated from a cold spring, by genomic and phenotypic analyses.</title>
        <authorList>
            <person name="Zakharyuk A."/>
        </authorList>
    </citation>
    <scope>NUCLEOTIDE SEQUENCE [LARGE SCALE GENOMIC DNA]</scope>
    <source>
        <strain evidence="6 7">SKBG</strain>
    </source>
</reference>
<dbReference type="Pfam" id="PF00271">
    <property type="entry name" value="Helicase_C"/>
    <property type="match status" value="1"/>
</dbReference>
<comment type="caution">
    <text evidence="6">The sequence shown here is derived from an EMBL/GenBank/DDBJ whole genome shotgun (WGS) entry which is preliminary data.</text>
</comment>
<dbReference type="GO" id="GO:0005524">
    <property type="term" value="F:ATP binding"/>
    <property type="evidence" value="ECO:0007669"/>
    <property type="project" value="InterPro"/>
</dbReference>
<dbReference type="FunFam" id="3.40.50.300:FF:000533">
    <property type="entry name" value="Helicase, Snf2 family"/>
    <property type="match status" value="1"/>
</dbReference>
<keyword evidence="1" id="KW-0378">Hydrolase</keyword>
<dbReference type="Gene3D" id="3.40.50.10810">
    <property type="entry name" value="Tandem AAA-ATPase domain"/>
    <property type="match status" value="1"/>
</dbReference>
<keyword evidence="6" id="KW-0347">Helicase</keyword>
<dbReference type="InterPro" id="IPR027417">
    <property type="entry name" value="P-loop_NTPase"/>
</dbReference>
<dbReference type="PROSITE" id="PS51194">
    <property type="entry name" value="HELICASE_CTER"/>
    <property type="match status" value="1"/>
</dbReference>
<sequence>MEYFKLKIPFLPPSMGKKVYFSTKLQYNKGWKARSRGSDSVKWSMPDKLIQEGREYVNEDRVLSVQPDFHSQVWHCEVLGSKMYHVTLDGTAREQDVCQCKYWKNHQYCKHTIAVELYLKEKCGTRILTESSAEQFQVDAETAGQEFVNDLTQIFFQENKGAQSLNIQADFQVQYTLQVLRMKPNNLMQNTGEHVLALSLRAGVDKPYMVTNIEQFTEQFIKQEKWEYRLGDGIDFRTVKIQEMDQPIIYRLHKLLEEQPAALNKQLLNVTARKLDSYLILPPSSAHSILEDLIQTGRVEWIAGEQTYPDVQISPEKPGYQFLLGKKGKGIELRIQAENIIQLLDYDWLIEGNKVHPLSVQQHKLLGYLSFFEKRFDDSNVIGIEEPDVSDLLTYVIPLLKQIGTVHFSEELERNIIDEPLTVSIQFRGPAKRIKGEIFFKYGETVFRQNRASKTESQFLIRDTIGEERILQVLENLEFNIIENQVSFLASKDVDLFSFLYRKIPVLRRYAEVELSPDLQNLIVENTEVSTSVQRRTRDSFLDIRFDVGGISENEIDRLLNSLKKNDAYYKTEDGRILSLETETMKEMNRFLSLIKDESQLHDGTLSMPMIKSMTLEKEINDLNPEVGSQDFLNELYHFIKHPNEFPAELPKTLQADLRPYQVTGFRWLKFLSNYGLGGILADEMGLGKTLQLITFLLSEVEEGKNDAKPALVIAPASLIYNWKYEFQKFAPLLQISVISGVKKEREEQLSQLPENGIAITSYQSFRQDVESYQKCDFYAMILDESQYVNNYNTKTFRAIAKMNARVNIALSGTPIENSVTEFWAIFQLILPGLFPKLQEFKKMSLEDISKTAKPFMLRRLKADVLGDLPEKSEADLYSSLNRDQKIMYLAYLQQLQEKVSDYDSEDFQRNRMEILAGLTRLRQICCDPRLVDAAYEGGSGKLEQLVEILKNAQENNQHVLVFSQFTSMLKLIEAELVKENLSHLYLSGKTPPAERITLVNQFNEGHTDVFLISLKAGGTGLNLTGADTVILFDLWWNPAVEEQAAGRAHRIGQKKNVQVYRFIAEGTIEEKINQLQQDKKMLFDQLIVSEGEEALSRQRLTNDDIKQILGIQS</sequence>
<evidence type="ECO:0000259" key="5">
    <source>
        <dbReference type="PROSITE" id="PS51194"/>
    </source>
</evidence>
<dbReference type="Pfam" id="PF04434">
    <property type="entry name" value="SWIM"/>
    <property type="match status" value="1"/>
</dbReference>
<evidence type="ECO:0000313" key="6">
    <source>
        <dbReference type="EMBL" id="TNV68976.1"/>
    </source>
</evidence>
<evidence type="ECO:0000256" key="2">
    <source>
        <dbReference type="PROSITE-ProRule" id="PRU00325"/>
    </source>
</evidence>
<dbReference type="AlphaFoldDB" id="A0A5C5E8W1"/>
<dbReference type="Gene3D" id="3.40.50.300">
    <property type="entry name" value="P-loop containing nucleotide triphosphate hydrolases"/>
    <property type="match status" value="1"/>
</dbReference>
<dbReference type="PROSITE" id="PS51192">
    <property type="entry name" value="HELICASE_ATP_BIND_1"/>
    <property type="match status" value="1"/>
</dbReference>
<feature type="domain" description="Helicase C-terminal" evidence="5">
    <location>
        <begin position="942"/>
        <end position="1095"/>
    </location>
</feature>
<dbReference type="SMART" id="SM00490">
    <property type="entry name" value="HELICc"/>
    <property type="match status" value="1"/>
</dbReference>
<keyword evidence="2" id="KW-0863">Zinc-finger</keyword>
<dbReference type="InterPro" id="IPR049730">
    <property type="entry name" value="SNF2/RAD54-like_C"/>
</dbReference>
<dbReference type="InterPro" id="IPR014001">
    <property type="entry name" value="Helicase_ATP-bd"/>
</dbReference>
<proteinExistence type="predicted"/>
<dbReference type="GO" id="GO:0004386">
    <property type="term" value="F:helicase activity"/>
    <property type="evidence" value="ECO:0007669"/>
    <property type="project" value="UniProtKB-KW"/>
</dbReference>
<keyword evidence="7" id="KW-1185">Reference proteome</keyword>
<protein>
    <submittedName>
        <fullName evidence="6">DEAD/DEAH box helicase</fullName>
    </submittedName>
</protein>
<keyword evidence="6" id="KW-0547">Nucleotide-binding</keyword>
<feature type="domain" description="Helicase ATP-binding" evidence="4">
    <location>
        <begin position="670"/>
        <end position="833"/>
    </location>
</feature>
<dbReference type="SMART" id="SM00487">
    <property type="entry name" value="DEXDc"/>
    <property type="match status" value="1"/>
</dbReference>
<gene>
    <name evidence="6" type="ORF">FHK04_05540</name>
</gene>
<keyword evidence="2" id="KW-0862">Zinc</keyword>
<evidence type="ECO:0000313" key="7">
    <source>
        <dbReference type="Proteomes" id="UP000313395"/>
    </source>
</evidence>
<dbReference type="InterPro" id="IPR007527">
    <property type="entry name" value="Znf_SWIM"/>
</dbReference>
<dbReference type="Proteomes" id="UP000313395">
    <property type="component" value="Unassembled WGS sequence"/>
</dbReference>
<dbReference type="InterPro" id="IPR013663">
    <property type="entry name" value="Helicase_SWF/SNF/SWI_bac"/>
</dbReference>
<dbReference type="InterPro" id="IPR038718">
    <property type="entry name" value="SNF2-like_sf"/>
</dbReference>